<protein>
    <submittedName>
        <fullName evidence="9">Na+/H+ antiporter NhaC family protein</fullName>
    </submittedName>
</protein>
<feature type="domain" description="Na+/H+ antiporter NhaC-like C-terminal" evidence="7">
    <location>
        <begin position="150"/>
        <end position="432"/>
    </location>
</feature>
<keyword evidence="4 6" id="KW-1133">Transmembrane helix</keyword>
<evidence type="ECO:0000256" key="2">
    <source>
        <dbReference type="ARBA" id="ARBA00022475"/>
    </source>
</evidence>
<evidence type="ECO:0000259" key="7">
    <source>
        <dbReference type="Pfam" id="PF03553"/>
    </source>
</evidence>
<organism evidence="9 10">
    <name type="scientific">Fictibacillus fluitans</name>
    <dbReference type="NCBI Taxonomy" id="3058422"/>
    <lineage>
        <taxon>Bacteria</taxon>
        <taxon>Bacillati</taxon>
        <taxon>Bacillota</taxon>
        <taxon>Bacilli</taxon>
        <taxon>Bacillales</taxon>
        <taxon>Fictibacillaceae</taxon>
        <taxon>Fictibacillus</taxon>
    </lineage>
</organism>
<dbReference type="Proteomes" id="UP001172721">
    <property type="component" value="Unassembled WGS sequence"/>
</dbReference>
<dbReference type="InterPro" id="IPR052576">
    <property type="entry name" value="AA_Transporter-Related"/>
</dbReference>
<comment type="caution">
    <text evidence="9">The sequence shown here is derived from an EMBL/GenBank/DDBJ whole genome shotgun (WGS) entry which is preliminary data.</text>
</comment>
<evidence type="ECO:0000256" key="4">
    <source>
        <dbReference type="ARBA" id="ARBA00022989"/>
    </source>
</evidence>
<proteinExistence type="predicted"/>
<dbReference type="PANTHER" id="PTHR37821:SF1">
    <property type="entry name" value="AMINO ACID TRANSPORTER YUIF-RELATED"/>
    <property type="match status" value="1"/>
</dbReference>
<evidence type="ECO:0000259" key="8">
    <source>
        <dbReference type="Pfam" id="PF13726"/>
    </source>
</evidence>
<evidence type="ECO:0000256" key="1">
    <source>
        <dbReference type="ARBA" id="ARBA00004651"/>
    </source>
</evidence>
<evidence type="ECO:0000256" key="6">
    <source>
        <dbReference type="SAM" id="Phobius"/>
    </source>
</evidence>
<dbReference type="InterPro" id="IPR018461">
    <property type="entry name" value="Na/H_Antiport_NhaC-like_C"/>
</dbReference>
<evidence type="ECO:0000313" key="9">
    <source>
        <dbReference type="EMBL" id="MDN4526803.1"/>
    </source>
</evidence>
<feature type="transmembrane region" description="Helical" evidence="6">
    <location>
        <begin position="329"/>
        <end position="348"/>
    </location>
</feature>
<keyword evidence="10" id="KW-1185">Reference proteome</keyword>
<feature type="transmembrane region" description="Helical" evidence="6">
    <location>
        <begin position="360"/>
        <end position="385"/>
    </location>
</feature>
<dbReference type="Pfam" id="PF13726">
    <property type="entry name" value="Na_H_antiport_2"/>
    <property type="match status" value="1"/>
</dbReference>
<comment type="subcellular location">
    <subcellularLocation>
        <location evidence="1">Cell membrane</location>
        <topology evidence="1">Multi-pass membrane protein</topology>
    </subcellularLocation>
</comment>
<feature type="transmembrane region" description="Helical" evidence="6">
    <location>
        <begin position="102"/>
        <end position="134"/>
    </location>
</feature>
<evidence type="ECO:0000256" key="3">
    <source>
        <dbReference type="ARBA" id="ARBA00022692"/>
    </source>
</evidence>
<accession>A0ABT8I192</accession>
<keyword evidence="5 6" id="KW-0472">Membrane</keyword>
<dbReference type="Pfam" id="PF03553">
    <property type="entry name" value="Na_H_antiporter"/>
    <property type="match status" value="1"/>
</dbReference>
<dbReference type="EMBL" id="JAUHTR010000014">
    <property type="protein sequence ID" value="MDN4526803.1"/>
    <property type="molecule type" value="Genomic_DNA"/>
</dbReference>
<sequence length="438" mass="46357">MNSVVIAVAIMLLLSIFRIHVVLSLIIGSLAGGLIGGLGLEKTISVFSDGLGSNAVVALSYAMLGSFAVGLSKTGLPDVMVKTALKLVTKKGENRRASLSKALIIIIILMLSCFSQNVIPVHIAIIPIFIPPLIKILNELKVDRRLVATVITFGLITPYMWFPVGFGSIFHEVLQTNMKDSGLNVKLDLIPQVMSIPSLGMIVGLLTAIFITYRKPRDYVVTDGAVVTEDHPYTTRSLMVAGLSIVATLAVQLLTDSMIFGALSGIIVLYFSGSFKVKSSDLLLTEGMKMMSFIGFVMLSAAGFAEVMRKTGDVETLVKESAAFIGNNQALGAILMLVIGLLVTMGIGSSFSTIPIITTIFVPLCMELGFSVAATTALIGTAAALGDAGSPASDSTLGPTSGLNVDGQHNHIWDTCIPTFLHYNIPLIAFGFIAAMVL</sequence>
<keyword evidence="2" id="KW-1003">Cell membrane</keyword>
<feature type="transmembrane region" description="Helical" evidence="6">
    <location>
        <begin position="6"/>
        <end position="39"/>
    </location>
</feature>
<evidence type="ECO:0000256" key="5">
    <source>
        <dbReference type="ARBA" id="ARBA00023136"/>
    </source>
</evidence>
<feature type="transmembrane region" description="Helical" evidence="6">
    <location>
        <begin position="189"/>
        <end position="213"/>
    </location>
</feature>
<keyword evidence="3 6" id="KW-0812">Transmembrane</keyword>
<feature type="transmembrane region" description="Helical" evidence="6">
    <location>
        <begin position="420"/>
        <end position="437"/>
    </location>
</feature>
<name>A0ABT8I192_9BACL</name>
<evidence type="ECO:0000313" key="10">
    <source>
        <dbReference type="Proteomes" id="UP001172721"/>
    </source>
</evidence>
<reference evidence="9" key="1">
    <citation type="submission" date="2023-07" db="EMBL/GenBank/DDBJ databases">
        <title>Fictibacillus sp. isolated from freshwater pond.</title>
        <authorList>
            <person name="Kirdat K."/>
            <person name="Bhat A."/>
            <person name="Mourya A."/>
            <person name="Yadav A."/>
        </authorList>
    </citation>
    <scope>NUCLEOTIDE SEQUENCE</scope>
    <source>
        <strain evidence="9">NE201</strain>
    </source>
</reference>
<feature type="transmembrane region" description="Helical" evidence="6">
    <location>
        <begin position="290"/>
        <end position="309"/>
    </location>
</feature>
<dbReference type="InterPro" id="IPR032813">
    <property type="entry name" value="Na_H_antiport_N"/>
</dbReference>
<feature type="domain" description="Putative Na+/H+ antiporter N-terminal" evidence="8">
    <location>
        <begin position="2"/>
        <end position="87"/>
    </location>
</feature>
<dbReference type="PANTHER" id="PTHR37821">
    <property type="entry name" value="AMINO ACID TRANSPORTER YUIF-RELATED"/>
    <property type="match status" value="1"/>
</dbReference>
<feature type="transmembrane region" description="Helical" evidence="6">
    <location>
        <begin position="146"/>
        <end position="169"/>
    </location>
</feature>
<gene>
    <name evidence="9" type="ORF">QYB97_20140</name>
</gene>
<dbReference type="RefSeq" id="WP_301167816.1">
    <property type="nucleotide sequence ID" value="NZ_JAUHTR010000014.1"/>
</dbReference>
<feature type="transmembrane region" description="Helical" evidence="6">
    <location>
        <begin position="51"/>
        <end position="71"/>
    </location>
</feature>